<protein>
    <submittedName>
        <fullName evidence="2">AAA family ATPase</fullName>
    </submittedName>
</protein>
<dbReference type="InterPro" id="IPR027417">
    <property type="entry name" value="P-loop_NTPase"/>
</dbReference>
<organism evidence="2 3">
    <name type="scientific">Poritiphilus flavus</name>
    <dbReference type="NCBI Taxonomy" id="2697053"/>
    <lineage>
        <taxon>Bacteria</taxon>
        <taxon>Pseudomonadati</taxon>
        <taxon>Bacteroidota</taxon>
        <taxon>Flavobacteriia</taxon>
        <taxon>Flavobacteriales</taxon>
        <taxon>Flavobacteriaceae</taxon>
        <taxon>Poritiphilus</taxon>
    </lineage>
</organism>
<dbReference type="Gene3D" id="3.40.50.300">
    <property type="entry name" value="P-loop containing nucleotide triphosphate hydrolases"/>
    <property type="match status" value="1"/>
</dbReference>
<keyword evidence="3" id="KW-1185">Reference proteome</keyword>
<dbReference type="GO" id="GO:0005524">
    <property type="term" value="F:ATP binding"/>
    <property type="evidence" value="ECO:0007669"/>
    <property type="project" value="InterPro"/>
</dbReference>
<feature type="domain" description="ATPase AAA-type core" evidence="1">
    <location>
        <begin position="24"/>
        <end position="311"/>
    </location>
</feature>
<evidence type="ECO:0000313" key="3">
    <source>
        <dbReference type="Proteomes" id="UP000475249"/>
    </source>
</evidence>
<dbReference type="PANTHER" id="PTHR43581">
    <property type="entry name" value="ATP/GTP PHOSPHATASE"/>
    <property type="match status" value="1"/>
</dbReference>
<dbReference type="AlphaFoldDB" id="A0A6L9E7H1"/>
<evidence type="ECO:0000313" key="2">
    <source>
        <dbReference type="EMBL" id="NAS10568.1"/>
    </source>
</evidence>
<dbReference type="PANTHER" id="PTHR43581:SF4">
    <property type="entry name" value="ATP_GTP PHOSPHATASE"/>
    <property type="match status" value="1"/>
</dbReference>
<dbReference type="Proteomes" id="UP000475249">
    <property type="component" value="Unassembled WGS sequence"/>
</dbReference>
<evidence type="ECO:0000259" key="1">
    <source>
        <dbReference type="Pfam" id="PF13304"/>
    </source>
</evidence>
<dbReference type="InterPro" id="IPR003959">
    <property type="entry name" value="ATPase_AAA_core"/>
</dbReference>
<name>A0A6L9E7H1_9FLAO</name>
<proteinExistence type="predicted"/>
<gene>
    <name evidence="2" type="ORF">GTQ38_01050</name>
</gene>
<dbReference type="CDD" id="cd00267">
    <property type="entry name" value="ABC_ATPase"/>
    <property type="match status" value="1"/>
</dbReference>
<reference evidence="2 3" key="1">
    <citation type="submission" date="2020-01" db="EMBL/GenBank/DDBJ databases">
        <title>Bacteria diversity of Porities sp.</title>
        <authorList>
            <person name="Wang G."/>
        </authorList>
    </citation>
    <scope>NUCLEOTIDE SEQUENCE [LARGE SCALE GENOMIC DNA]</scope>
    <source>
        <strain evidence="2 3">R33</strain>
    </source>
</reference>
<dbReference type="Pfam" id="PF13304">
    <property type="entry name" value="AAA_21"/>
    <property type="match status" value="1"/>
</dbReference>
<sequence length="585" mass="66898">MKFELVNGSYKSLKPFSWSNIPDFVVVTGKNGSGKTQLLELLNYHFGMDARKRTSESSPGRPFYQVQTKSDYGVIESKEVVFLPSHWNFGNIGSSNIQNLNQVINRIHSNIISPRDQEYSEIAAQLISLISKPKQEITVSDIHNNLPIDYYDYIHKIQIYEGLSETFKIYHGKYAELRDEGNSDNEIRQEIGDAPWEIINDLLDKANFPYKVIKPKSYIADYHFRLIGVKDSSIKINFEDLSAGEKVLISLGIWIFNTSRKKRLPKILLLDEPDAHLHPSAIKQFIDVVEKVLVNQYDVRVIMTTHSPTTVALAPEYALFEITSSPTLIKKIRKKDDGIGILTEGLLVVKSNSKYVLVEDKDDVQFYKAVFSVLKDLGKVNAAIPIIFIPASNKSANTSGGCTVVRNWVQKFVIEGADDIFQGLMDYDNGTNIKEGALETPNLKVVSRYSIENYLIDPILVYSSLLHENEIINVPGINLKHKDEHRVSKLPSSKLQLIANYIFREIEPLLPNLGKAERADIPISFINRRKLYYPKWFISRRGHDLYAKFKYKYKKGVDYNKLSNAMIRQQFIPKDLEQIMNLLQK</sequence>
<dbReference type="RefSeq" id="WP_161433369.1">
    <property type="nucleotide sequence ID" value="NZ_WXYO01000001.1"/>
</dbReference>
<comment type="caution">
    <text evidence="2">The sequence shown here is derived from an EMBL/GenBank/DDBJ whole genome shotgun (WGS) entry which is preliminary data.</text>
</comment>
<dbReference type="GO" id="GO:0016887">
    <property type="term" value="F:ATP hydrolysis activity"/>
    <property type="evidence" value="ECO:0007669"/>
    <property type="project" value="InterPro"/>
</dbReference>
<dbReference type="InterPro" id="IPR051396">
    <property type="entry name" value="Bact_Antivir_Def_Nuclease"/>
</dbReference>
<accession>A0A6L9E7H1</accession>
<dbReference type="EMBL" id="WXYO01000001">
    <property type="protein sequence ID" value="NAS10568.1"/>
    <property type="molecule type" value="Genomic_DNA"/>
</dbReference>
<dbReference type="SUPFAM" id="SSF52540">
    <property type="entry name" value="P-loop containing nucleoside triphosphate hydrolases"/>
    <property type="match status" value="1"/>
</dbReference>